<reference evidence="2" key="1">
    <citation type="journal article" date="2011" name="MBio">
        <title>Novel metabolic attributes of the genus Cyanothece, comprising a group of unicellular nitrogen-fixing Cyanobacteria.</title>
        <authorList>
            <person name="Bandyopadhyay A."/>
            <person name="Elvitigala T."/>
            <person name="Welsh E."/>
            <person name="Stockel J."/>
            <person name="Liberton M."/>
            <person name="Min H."/>
            <person name="Sherman L.A."/>
            <person name="Pakrasi H.B."/>
        </authorList>
    </citation>
    <scope>NUCLEOTIDE SEQUENCE [LARGE SCALE GENOMIC DNA]</scope>
    <source>
        <strain evidence="2">PCC 7822</strain>
    </source>
</reference>
<dbReference type="eggNOG" id="ENOG50321IU">
    <property type="taxonomic scope" value="Bacteria"/>
</dbReference>
<sequence>MKQIIYDPTIIKIGKGNFSTFQRGQKDSSVLLDFSPFLENFGLTKGSLLHLRAKPANNPDFWQWGIYNVEADEYRLEKTLNFNGEIDSLTLTLTNKETKPTHVLWIREATTFDIVKCRR</sequence>
<evidence type="ECO:0000313" key="1">
    <source>
        <dbReference type="EMBL" id="ADN12861.1"/>
    </source>
</evidence>
<dbReference type="STRING" id="497965.Cyan7822_0841"/>
<gene>
    <name evidence="1" type="ordered locus">Cyan7822_0841</name>
</gene>
<evidence type="ECO:0000313" key="2">
    <source>
        <dbReference type="Proteomes" id="UP000008206"/>
    </source>
</evidence>
<dbReference type="HOGENOM" id="CLU_2057495_0_0_3"/>
<dbReference type="AlphaFoldDB" id="E0UCA4"/>
<proteinExistence type="predicted"/>
<dbReference type="Proteomes" id="UP000008206">
    <property type="component" value="Chromosome"/>
</dbReference>
<accession>E0UCA4</accession>
<keyword evidence="2" id="KW-1185">Reference proteome</keyword>
<dbReference type="KEGG" id="cyj:Cyan7822_0841"/>
<protein>
    <submittedName>
        <fullName evidence="1">Uncharacterized protein</fullName>
    </submittedName>
</protein>
<dbReference type="RefSeq" id="WP_013320971.1">
    <property type="nucleotide sequence ID" value="NC_014501.1"/>
</dbReference>
<dbReference type="EMBL" id="CP002198">
    <property type="protein sequence ID" value="ADN12861.1"/>
    <property type="molecule type" value="Genomic_DNA"/>
</dbReference>
<organism evidence="1 2">
    <name type="scientific">Gloeothece verrucosa (strain PCC 7822)</name>
    <name type="common">Cyanothece sp. (strain PCC 7822)</name>
    <dbReference type="NCBI Taxonomy" id="497965"/>
    <lineage>
        <taxon>Bacteria</taxon>
        <taxon>Bacillati</taxon>
        <taxon>Cyanobacteriota</taxon>
        <taxon>Cyanophyceae</taxon>
        <taxon>Oscillatoriophycideae</taxon>
        <taxon>Chroococcales</taxon>
        <taxon>Aphanothecaceae</taxon>
        <taxon>Gloeothece</taxon>
        <taxon>Gloeothece verrucosa</taxon>
    </lineage>
</organism>
<name>E0UCA4_GLOV7</name>